<evidence type="ECO:0000259" key="13">
    <source>
        <dbReference type="PROSITE" id="PS50902"/>
    </source>
</evidence>
<evidence type="ECO:0000256" key="8">
    <source>
        <dbReference type="ARBA" id="ARBA00022857"/>
    </source>
</evidence>
<dbReference type="Pfam" id="PF00667">
    <property type="entry name" value="FAD_binding_1"/>
    <property type="match status" value="1"/>
</dbReference>
<dbReference type="STRING" id="33528.ENSGAFP00000013601"/>
<dbReference type="Gene3D" id="2.40.30.10">
    <property type="entry name" value="Translation factors"/>
    <property type="match status" value="1"/>
</dbReference>
<dbReference type="PANTHER" id="PTHR19384">
    <property type="entry name" value="NITRIC OXIDE SYNTHASE-RELATED"/>
    <property type="match status" value="1"/>
</dbReference>
<dbReference type="PROSITE" id="PS50902">
    <property type="entry name" value="FLAVODOXIN_LIKE"/>
    <property type="match status" value="1"/>
</dbReference>
<evidence type="ECO:0000256" key="12">
    <source>
        <dbReference type="ARBA" id="ARBA00040659"/>
    </source>
</evidence>
<accession>A0A315V863</accession>
<dbReference type="InterPro" id="IPR039261">
    <property type="entry name" value="FNR_nucleotide-bd"/>
</dbReference>
<dbReference type="InterPro" id="IPR008254">
    <property type="entry name" value="Flavodoxin/NO_synth"/>
</dbReference>
<dbReference type="FunFam" id="3.40.50.360:FF:000059">
    <property type="entry name" value="5-methyltetrahydrofolate-homocysteine methyltransferase reductase"/>
    <property type="match status" value="1"/>
</dbReference>
<keyword evidence="8" id="KW-0521">NADP</keyword>
<dbReference type="Pfam" id="PF00175">
    <property type="entry name" value="NAD_binding_1"/>
    <property type="match status" value="1"/>
</dbReference>
<dbReference type="Gene3D" id="1.20.990.10">
    <property type="entry name" value="NADPH-cytochrome p450 Reductase, Chain A, domain 3"/>
    <property type="match status" value="1"/>
</dbReference>
<dbReference type="EC" id="1.16.1.8" evidence="11"/>
<dbReference type="FunFam" id="1.20.990.10:FF:000007">
    <property type="entry name" value="Methionine synthase reductase"/>
    <property type="match status" value="1"/>
</dbReference>
<gene>
    <name evidence="15" type="ORF">CCH79_00004254</name>
</gene>
<dbReference type="InterPro" id="IPR003097">
    <property type="entry name" value="CysJ-like_FAD-binding"/>
</dbReference>
<dbReference type="GO" id="GO:0009086">
    <property type="term" value="P:methionine biosynthetic process"/>
    <property type="evidence" value="ECO:0007669"/>
    <property type="project" value="UniProtKB-KW"/>
</dbReference>
<dbReference type="PRINTS" id="PR00371">
    <property type="entry name" value="FPNCR"/>
</dbReference>
<dbReference type="InterPro" id="IPR017938">
    <property type="entry name" value="Riboflavin_synthase-like_b-brl"/>
</dbReference>
<dbReference type="Pfam" id="PF00258">
    <property type="entry name" value="Flavodoxin_1"/>
    <property type="match status" value="1"/>
</dbReference>
<dbReference type="SUPFAM" id="SSF52343">
    <property type="entry name" value="Ferredoxin reductase-like, C-terminal NADP-linked domain"/>
    <property type="match status" value="1"/>
</dbReference>
<dbReference type="GO" id="GO:0010181">
    <property type="term" value="F:FMN binding"/>
    <property type="evidence" value="ECO:0007669"/>
    <property type="project" value="InterPro"/>
</dbReference>
<dbReference type="Gene3D" id="3.40.50.360">
    <property type="match status" value="1"/>
</dbReference>
<dbReference type="InterPro" id="IPR001433">
    <property type="entry name" value="OxRdtase_FAD/NAD-bd"/>
</dbReference>
<dbReference type="InterPro" id="IPR001094">
    <property type="entry name" value="Flavdoxin-like"/>
</dbReference>
<name>A0A315V863_GAMAF</name>
<keyword evidence="6" id="KW-0949">S-adenosyl-L-methionine</keyword>
<keyword evidence="4" id="KW-0285">Flavoprotein</keyword>
<evidence type="ECO:0000259" key="14">
    <source>
        <dbReference type="PROSITE" id="PS51384"/>
    </source>
</evidence>
<sequence>MKCTLSFLYDLLSNMKEWIKTSMCQAHGRQLVLQQKVVRLVIKAPLADGQLSSHFPFHLDELKVYILPFQVSHSEDGIHCNLCHLSVAPCLYSNMCSLVVAIGDSDGVDPSVQQLLGLLEQRSSQHLNKIKIFKSHTDNSSGSITNLIILGFGQLHHKLGNLVVHIHHAENSGSIVSDSHLSILLAHCTFNASIPVSRVFLSWSLMMIKGLPYSSNANVPNEAMLSDDLKVAMCAQYLEKLVLKKLFWSVATLQAARFSRRLLEGSTGGEGGTKYSEIMPLEVKPRFVVLYGSQKGQAQSIAEGIAEEAEEHGLVADLCCLNQNDKYNLEKERVPVVFVVSTTGDGEPPDNALQFVKRIKKRTLSPDHYKHLLYALLALGDTNYANFCNCGKTIERRLRELGAKQFYPTGYADDGVGLELVIDPWLKGLWNSIKDTLSKMASDGTVQLKEDSAKEIPEPSIPDVQLNLLNITDKQICEPDSKYSSTLANSDVRPASASTVSSSAPKTQACSEGVPQVSLAASLTSSLPPLSESSLNVPALPPPYLDITLQEADAVEQTVERLSKESYNEVPISKAVQLSKGDSVKTALLLELDISAFPSMTYHPGDSFDVFCPNVAEEVDHLLHRLGLQDQKNHRVQISLKHNTKKKGAQVPPHIPENVSLLFLLTWCLEIRSVPKKAFLRALVEHTSDSGQRRRLQELCSKQGAADYNLYVRDPSLSVSELLAAFPSCLPPLSLLIELLPKLLPRPYSAASSHLRHPEKLRFVFNVVEFPACSGRPAGRRGLCTGWLFDLVNPGLAFLEKANLALPKIHVSLRPNCSFRPPSDPSLPFIMIGPGTGVAPFIGFLQQREEERKKNPEAKFGETWLFFGCRYRDKDYLFREELEDFVSSGTLNHLKVCFSREDRKDEEEPPSAAKPRYVQHNLLLCCRQVTDILLRQDGYIYVCGDAKNMAKDVNETLVEMIKTELQVDQLEAMKTLAGLREQKRYLQDIWA</sequence>
<dbReference type="PROSITE" id="PS51384">
    <property type="entry name" value="FAD_FR"/>
    <property type="match status" value="1"/>
</dbReference>
<keyword evidence="5" id="KW-0288">FMN</keyword>
<evidence type="ECO:0000313" key="16">
    <source>
        <dbReference type="Proteomes" id="UP000250572"/>
    </source>
</evidence>
<evidence type="ECO:0000256" key="2">
    <source>
        <dbReference type="ARBA" id="ARBA00001974"/>
    </source>
</evidence>
<proteinExistence type="predicted"/>
<dbReference type="GO" id="GO:0005829">
    <property type="term" value="C:cytosol"/>
    <property type="evidence" value="ECO:0007669"/>
    <property type="project" value="TreeGrafter"/>
</dbReference>
<keyword evidence="10" id="KW-0486">Methionine biosynthesis</keyword>
<evidence type="ECO:0000256" key="7">
    <source>
        <dbReference type="ARBA" id="ARBA00022827"/>
    </source>
</evidence>
<dbReference type="GO" id="GO:0050667">
    <property type="term" value="P:homocysteine metabolic process"/>
    <property type="evidence" value="ECO:0007669"/>
    <property type="project" value="TreeGrafter"/>
</dbReference>
<evidence type="ECO:0000256" key="4">
    <source>
        <dbReference type="ARBA" id="ARBA00022630"/>
    </source>
</evidence>
<evidence type="ECO:0000256" key="10">
    <source>
        <dbReference type="ARBA" id="ARBA00023167"/>
    </source>
</evidence>
<dbReference type="AlphaFoldDB" id="A0A315V863"/>
<dbReference type="FunFam" id="3.40.50.80:FF:000018">
    <property type="entry name" value="NADPH--cytochrome P450 reductase"/>
    <property type="match status" value="1"/>
</dbReference>
<evidence type="ECO:0000256" key="11">
    <source>
        <dbReference type="ARBA" id="ARBA00039088"/>
    </source>
</evidence>
<comment type="cofactor">
    <cofactor evidence="1">
        <name>FMN</name>
        <dbReference type="ChEBI" id="CHEBI:58210"/>
    </cofactor>
</comment>
<keyword evidence="7" id="KW-0274">FAD</keyword>
<dbReference type="GO" id="GO:0030586">
    <property type="term" value="F:[methionine synthase] reductase (NADPH) activity"/>
    <property type="evidence" value="ECO:0007669"/>
    <property type="project" value="UniProtKB-EC"/>
</dbReference>
<evidence type="ECO:0000256" key="9">
    <source>
        <dbReference type="ARBA" id="ARBA00023002"/>
    </source>
</evidence>
<evidence type="ECO:0000256" key="1">
    <source>
        <dbReference type="ARBA" id="ARBA00001917"/>
    </source>
</evidence>
<dbReference type="GO" id="GO:0050660">
    <property type="term" value="F:flavin adenine dinucleotide binding"/>
    <property type="evidence" value="ECO:0007669"/>
    <property type="project" value="TreeGrafter"/>
</dbReference>
<dbReference type="EMBL" id="NHOQ01002355">
    <property type="protein sequence ID" value="PWA18239.1"/>
    <property type="molecule type" value="Genomic_DNA"/>
</dbReference>
<dbReference type="SUPFAM" id="SSF63380">
    <property type="entry name" value="Riboflavin synthase domain-like"/>
    <property type="match status" value="1"/>
</dbReference>
<dbReference type="PRINTS" id="PR00369">
    <property type="entry name" value="FLAVODOXIN"/>
</dbReference>
<dbReference type="SUPFAM" id="SSF52218">
    <property type="entry name" value="Flavoproteins"/>
    <property type="match status" value="1"/>
</dbReference>
<comment type="caution">
    <text evidence="15">The sequence shown here is derived from an EMBL/GenBank/DDBJ whole genome shotgun (WGS) entry which is preliminary data.</text>
</comment>
<keyword evidence="16" id="KW-1185">Reference proteome</keyword>
<organism evidence="15 16">
    <name type="scientific">Gambusia affinis</name>
    <name type="common">Western mosquitofish</name>
    <name type="synonym">Heterandria affinis</name>
    <dbReference type="NCBI Taxonomy" id="33528"/>
    <lineage>
        <taxon>Eukaryota</taxon>
        <taxon>Metazoa</taxon>
        <taxon>Chordata</taxon>
        <taxon>Craniata</taxon>
        <taxon>Vertebrata</taxon>
        <taxon>Euteleostomi</taxon>
        <taxon>Actinopterygii</taxon>
        <taxon>Neopterygii</taxon>
        <taxon>Teleostei</taxon>
        <taxon>Neoteleostei</taxon>
        <taxon>Acanthomorphata</taxon>
        <taxon>Ovalentaria</taxon>
        <taxon>Atherinomorphae</taxon>
        <taxon>Cyprinodontiformes</taxon>
        <taxon>Poeciliidae</taxon>
        <taxon>Poeciliinae</taxon>
        <taxon>Gambusia</taxon>
    </lineage>
</organism>
<feature type="domain" description="FAD-binding FR-type" evidence="14">
    <location>
        <begin position="565"/>
        <end position="822"/>
    </location>
</feature>
<dbReference type="CDD" id="cd06203">
    <property type="entry name" value="methionine_synthase_red"/>
    <property type="match status" value="1"/>
</dbReference>
<feature type="domain" description="Flavodoxin-like" evidence="13">
    <location>
        <begin position="287"/>
        <end position="430"/>
    </location>
</feature>
<dbReference type="InterPro" id="IPR001709">
    <property type="entry name" value="Flavoprot_Pyr_Nucl_cyt_Rdtase"/>
</dbReference>
<reference evidence="15 16" key="1">
    <citation type="journal article" date="2018" name="G3 (Bethesda)">
        <title>A High-Quality Reference Genome for the Invasive Mosquitofish Gambusia affinis Using a Chicago Library.</title>
        <authorList>
            <person name="Hoffberg S.L."/>
            <person name="Troendle N.J."/>
            <person name="Glenn T.C."/>
            <person name="Mahmud O."/>
            <person name="Louha S."/>
            <person name="Chalopin D."/>
            <person name="Bennetzen J.L."/>
            <person name="Mauricio R."/>
        </authorList>
    </citation>
    <scope>NUCLEOTIDE SEQUENCE [LARGE SCALE GENOMIC DNA]</scope>
    <source>
        <strain evidence="15">NE01/NJP1002.9</strain>
        <tissue evidence="15">Muscle</tissue>
    </source>
</reference>
<evidence type="ECO:0000256" key="5">
    <source>
        <dbReference type="ARBA" id="ARBA00022643"/>
    </source>
</evidence>
<keyword evidence="3" id="KW-0028">Amino-acid biosynthesis</keyword>
<dbReference type="InterPro" id="IPR017927">
    <property type="entry name" value="FAD-bd_FR_type"/>
</dbReference>
<evidence type="ECO:0000256" key="6">
    <source>
        <dbReference type="ARBA" id="ARBA00022691"/>
    </source>
</evidence>
<evidence type="ECO:0000313" key="15">
    <source>
        <dbReference type="EMBL" id="PWA18239.1"/>
    </source>
</evidence>
<evidence type="ECO:0000256" key="3">
    <source>
        <dbReference type="ARBA" id="ARBA00022605"/>
    </source>
</evidence>
<dbReference type="Gene3D" id="3.40.50.80">
    <property type="entry name" value="Nucleotide-binding domain of ferredoxin-NADP reductase (FNR) module"/>
    <property type="match status" value="1"/>
</dbReference>
<protein>
    <recommendedName>
        <fullName evidence="12">Methionine synthase reductase</fullName>
        <ecNumber evidence="11">1.16.1.8</ecNumber>
    </recommendedName>
</protein>
<dbReference type="Proteomes" id="UP000250572">
    <property type="component" value="Unassembled WGS sequence"/>
</dbReference>
<dbReference type="PANTHER" id="PTHR19384:SF84">
    <property type="entry name" value="METHIONINE SYNTHASE REDUCTASE"/>
    <property type="match status" value="1"/>
</dbReference>
<dbReference type="InterPro" id="IPR029039">
    <property type="entry name" value="Flavoprotein-like_sf"/>
</dbReference>
<dbReference type="InterPro" id="IPR023173">
    <property type="entry name" value="NADPH_Cyt_P450_Rdtase_alpha"/>
</dbReference>
<comment type="cofactor">
    <cofactor evidence="2">
        <name>FAD</name>
        <dbReference type="ChEBI" id="CHEBI:57692"/>
    </cofactor>
</comment>
<keyword evidence="9" id="KW-0560">Oxidoreductase</keyword>